<sequence length="72" mass="7795">SSGGIEMLATKANFSFRGCAAAPNRRLYRLLSDSEVESVPKCGLTIQVTGPSCPTIGMSIDWKPSKISRHLR</sequence>
<dbReference type="AlphaFoldDB" id="A0A6H5GUZ6"/>
<evidence type="ECO:0000313" key="1">
    <source>
        <dbReference type="EMBL" id="CAB0007362.1"/>
    </source>
</evidence>
<accession>A0A6H5GUZ6</accession>
<organism evidence="1 2">
    <name type="scientific">Nesidiocoris tenuis</name>
    <dbReference type="NCBI Taxonomy" id="355587"/>
    <lineage>
        <taxon>Eukaryota</taxon>
        <taxon>Metazoa</taxon>
        <taxon>Ecdysozoa</taxon>
        <taxon>Arthropoda</taxon>
        <taxon>Hexapoda</taxon>
        <taxon>Insecta</taxon>
        <taxon>Pterygota</taxon>
        <taxon>Neoptera</taxon>
        <taxon>Paraneoptera</taxon>
        <taxon>Hemiptera</taxon>
        <taxon>Heteroptera</taxon>
        <taxon>Panheteroptera</taxon>
        <taxon>Cimicomorpha</taxon>
        <taxon>Miridae</taxon>
        <taxon>Dicyphina</taxon>
        <taxon>Nesidiocoris</taxon>
    </lineage>
</organism>
<proteinExistence type="predicted"/>
<dbReference type="Proteomes" id="UP000479000">
    <property type="component" value="Unassembled WGS sequence"/>
</dbReference>
<dbReference type="EMBL" id="CADCXU010019020">
    <property type="protein sequence ID" value="CAB0007362.1"/>
    <property type="molecule type" value="Genomic_DNA"/>
</dbReference>
<protein>
    <submittedName>
        <fullName evidence="1">Uncharacterized protein</fullName>
    </submittedName>
</protein>
<gene>
    <name evidence="1" type="ORF">NTEN_LOCUS12650</name>
</gene>
<reference evidence="1 2" key="1">
    <citation type="submission" date="2020-02" db="EMBL/GenBank/DDBJ databases">
        <authorList>
            <person name="Ferguson B K."/>
        </authorList>
    </citation>
    <scope>NUCLEOTIDE SEQUENCE [LARGE SCALE GENOMIC DNA]</scope>
</reference>
<feature type="non-terminal residue" evidence="1">
    <location>
        <position position="1"/>
    </location>
</feature>
<name>A0A6H5GUZ6_9HEMI</name>
<keyword evidence="2" id="KW-1185">Reference proteome</keyword>
<evidence type="ECO:0000313" key="2">
    <source>
        <dbReference type="Proteomes" id="UP000479000"/>
    </source>
</evidence>